<feature type="transmembrane region" description="Helical" evidence="1">
    <location>
        <begin position="31"/>
        <end position="52"/>
    </location>
</feature>
<feature type="transmembrane region" description="Helical" evidence="1">
    <location>
        <begin position="143"/>
        <end position="165"/>
    </location>
</feature>
<evidence type="ECO:0000259" key="2">
    <source>
        <dbReference type="Pfam" id="PF04892"/>
    </source>
</evidence>
<dbReference type="PANTHER" id="PTHR36834:SF2">
    <property type="entry name" value="MEMBRANE PROTEIN"/>
    <property type="match status" value="1"/>
</dbReference>
<evidence type="ECO:0000313" key="4">
    <source>
        <dbReference type="Proteomes" id="UP000195918"/>
    </source>
</evidence>
<gene>
    <name evidence="3" type="ORF">FM121_06895</name>
</gene>
<feature type="domain" description="VanZ-like" evidence="2">
    <location>
        <begin position="42"/>
        <end position="159"/>
    </location>
</feature>
<dbReference type="Pfam" id="PF04892">
    <property type="entry name" value="VanZ"/>
    <property type="match status" value="1"/>
</dbReference>
<feature type="transmembrane region" description="Helical" evidence="1">
    <location>
        <begin position="89"/>
        <end position="106"/>
    </location>
</feature>
<protein>
    <submittedName>
        <fullName evidence="3">Teicoplanin resistance protein vanZ</fullName>
    </submittedName>
</protein>
<keyword evidence="1" id="KW-0472">Membrane</keyword>
<keyword evidence="1" id="KW-1133">Transmembrane helix</keyword>
<evidence type="ECO:0000313" key="3">
    <source>
        <dbReference type="EMBL" id="SLM85810.1"/>
    </source>
</evidence>
<dbReference type="InterPro" id="IPR053150">
    <property type="entry name" value="Teicoplanin_resist-assoc"/>
</dbReference>
<dbReference type="EMBL" id="FWFD01000009">
    <property type="protein sequence ID" value="SLM85810.1"/>
    <property type="molecule type" value="Genomic_DNA"/>
</dbReference>
<accession>A0A1X6WNF7</accession>
<keyword evidence="4" id="KW-1185">Reference proteome</keyword>
<name>A0A1X6WNF7_9ENTE</name>
<evidence type="ECO:0000256" key="1">
    <source>
        <dbReference type="SAM" id="Phobius"/>
    </source>
</evidence>
<dbReference type="InterPro" id="IPR006976">
    <property type="entry name" value="VanZ-like"/>
</dbReference>
<reference evidence="4" key="1">
    <citation type="submission" date="2017-02" db="EMBL/GenBank/DDBJ databases">
        <authorList>
            <person name="Dridi B."/>
        </authorList>
    </citation>
    <scope>NUCLEOTIDE SEQUENCE [LARGE SCALE GENOMIC DNA]</scope>
    <source>
        <strain evidence="4">bH819</strain>
    </source>
</reference>
<feature type="transmembrane region" description="Helical" evidence="1">
    <location>
        <begin position="118"/>
        <end position="137"/>
    </location>
</feature>
<sequence>MLSFVLAFVILTIYNYKHQKRLFKIMHYREINHYILGYGVMLYLLIMLKEIIGFPSLSNWQRVLNVQGNIFDPNISFIPFGTGILHSDYLNILMFVPLGFLLPLMWSKYHSFKETLKYAFFLSLFIELSQLFTRFRATDINDLITNTFGAVIGWLFYLAVSKWLLEKVKPIPLFQASHFFSFEPKMYVLIAAICSFMS</sequence>
<dbReference type="RefSeq" id="WP_086951445.1">
    <property type="nucleotide sequence ID" value="NZ_FWFD01000009.1"/>
</dbReference>
<organism evidence="3 4">
    <name type="scientific">Vagococcus fluvialis bH819</name>
    <dbReference type="NCBI Taxonomy" id="1255619"/>
    <lineage>
        <taxon>Bacteria</taxon>
        <taxon>Bacillati</taxon>
        <taxon>Bacillota</taxon>
        <taxon>Bacilli</taxon>
        <taxon>Lactobacillales</taxon>
        <taxon>Enterococcaceae</taxon>
        <taxon>Vagococcus</taxon>
    </lineage>
</organism>
<dbReference type="AlphaFoldDB" id="A0A1X6WNF7"/>
<proteinExistence type="predicted"/>
<dbReference type="PANTHER" id="PTHR36834">
    <property type="entry name" value="MEMBRANE PROTEIN-RELATED"/>
    <property type="match status" value="1"/>
</dbReference>
<keyword evidence="1" id="KW-0812">Transmembrane</keyword>
<dbReference type="OrthoDB" id="4822551at2"/>
<dbReference type="Proteomes" id="UP000195918">
    <property type="component" value="Unassembled WGS sequence"/>
</dbReference>